<gene>
    <name evidence="1" type="ORF">OCTVUL_1B025841</name>
</gene>
<dbReference type="Proteomes" id="UP001162480">
    <property type="component" value="Chromosome 5"/>
</dbReference>
<name>A0AA36F411_OCTVU</name>
<reference evidence="1" key="1">
    <citation type="submission" date="2023-08" db="EMBL/GenBank/DDBJ databases">
        <authorList>
            <person name="Alioto T."/>
            <person name="Alioto T."/>
            <person name="Gomez Garrido J."/>
        </authorList>
    </citation>
    <scope>NUCLEOTIDE SEQUENCE</scope>
</reference>
<proteinExistence type="predicted"/>
<accession>A0AA36F411</accession>
<dbReference type="EMBL" id="OX597818">
    <property type="protein sequence ID" value="CAI9723125.1"/>
    <property type="molecule type" value="Genomic_DNA"/>
</dbReference>
<sequence length="69" mass="8170">MQYGVEDQKVPKRNAICWYNSKFGDKSYCCNKPYSFDFLNKKGRGTFHPQIRRDEICGQLPNESRILHI</sequence>
<keyword evidence="2" id="KW-1185">Reference proteome</keyword>
<dbReference type="AlphaFoldDB" id="A0AA36F411"/>
<evidence type="ECO:0000313" key="1">
    <source>
        <dbReference type="EMBL" id="CAI9723125.1"/>
    </source>
</evidence>
<evidence type="ECO:0000313" key="2">
    <source>
        <dbReference type="Proteomes" id="UP001162480"/>
    </source>
</evidence>
<protein>
    <submittedName>
        <fullName evidence="1">Uncharacterized protein</fullName>
    </submittedName>
</protein>
<organism evidence="1 2">
    <name type="scientific">Octopus vulgaris</name>
    <name type="common">Common octopus</name>
    <dbReference type="NCBI Taxonomy" id="6645"/>
    <lineage>
        <taxon>Eukaryota</taxon>
        <taxon>Metazoa</taxon>
        <taxon>Spiralia</taxon>
        <taxon>Lophotrochozoa</taxon>
        <taxon>Mollusca</taxon>
        <taxon>Cephalopoda</taxon>
        <taxon>Coleoidea</taxon>
        <taxon>Octopodiformes</taxon>
        <taxon>Octopoda</taxon>
        <taxon>Incirrata</taxon>
        <taxon>Octopodidae</taxon>
        <taxon>Octopus</taxon>
    </lineage>
</organism>